<dbReference type="InterPro" id="IPR035985">
    <property type="entry name" value="Ubiquitin-activating_enz"/>
</dbReference>
<evidence type="ECO:0000256" key="8">
    <source>
        <dbReference type="PIRSR" id="PIRSR039133-3"/>
    </source>
</evidence>
<accession>A0AAU9KES8</accession>
<feature type="binding site" evidence="7">
    <location>
        <begin position="59"/>
        <end position="62"/>
    </location>
    <ligand>
        <name>ATP</name>
        <dbReference type="ChEBI" id="CHEBI:30616"/>
    </ligand>
</feature>
<evidence type="ECO:0000256" key="3">
    <source>
        <dbReference type="ARBA" id="ARBA00022786"/>
    </source>
</evidence>
<dbReference type="GO" id="GO:0046872">
    <property type="term" value="F:metal ion binding"/>
    <property type="evidence" value="ECO:0007669"/>
    <property type="project" value="UniProtKB-KW"/>
</dbReference>
<feature type="domain" description="Ubiquitin-activating enzyme SCCH" evidence="12">
    <location>
        <begin position="250"/>
        <end position="315"/>
    </location>
</feature>
<dbReference type="EMBL" id="CAJZBQ010000063">
    <property type="protein sequence ID" value="CAG9336032.1"/>
    <property type="molecule type" value="Genomic_DNA"/>
</dbReference>
<dbReference type="InterPro" id="IPR028077">
    <property type="entry name" value="UAE_UbL_dom"/>
</dbReference>
<dbReference type="AlphaFoldDB" id="A0AAU9KES8"/>
<dbReference type="Gene3D" id="1.10.10.520">
    <property type="entry name" value="Ubiquitin activating enzymes (Uba3). Chain: B, domain 2"/>
    <property type="match status" value="1"/>
</dbReference>
<feature type="domain" description="Ubiquitin/SUMO-activating enzyme ubiquitin-like" evidence="13">
    <location>
        <begin position="387"/>
        <end position="478"/>
    </location>
</feature>
<evidence type="ECO:0000256" key="10">
    <source>
        <dbReference type="SAM" id="MobiDB-lite"/>
    </source>
</evidence>
<dbReference type="GO" id="GO:0005524">
    <property type="term" value="F:ATP binding"/>
    <property type="evidence" value="ECO:0007669"/>
    <property type="project" value="UniProtKB-UniRule"/>
</dbReference>
<dbReference type="InterPro" id="IPR045886">
    <property type="entry name" value="ThiF/MoeB/HesA"/>
</dbReference>
<dbReference type="PANTHER" id="PTHR10953:SF5">
    <property type="entry name" value="SUMO-ACTIVATING ENZYME SUBUNIT 2"/>
    <property type="match status" value="1"/>
</dbReference>
<dbReference type="InterPro" id="IPR033127">
    <property type="entry name" value="UBQ-activ_enz_E1_Cys_AS"/>
</dbReference>
<feature type="domain" description="THIF-type NAD/FAD binding fold" evidence="11">
    <location>
        <begin position="15"/>
        <end position="352"/>
    </location>
</feature>
<evidence type="ECO:0000256" key="9">
    <source>
        <dbReference type="PROSITE-ProRule" id="PRU10132"/>
    </source>
</evidence>
<dbReference type="InterPro" id="IPR019572">
    <property type="entry name" value="UBA_E1_SCCH"/>
</dbReference>
<organism evidence="14 15">
    <name type="scientific">Blepharisma stoltei</name>
    <dbReference type="NCBI Taxonomy" id="1481888"/>
    <lineage>
        <taxon>Eukaryota</taxon>
        <taxon>Sar</taxon>
        <taxon>Alveolata</taxon>
        <taxon>Ciliophora</taxon>
        <taxon>Postciliodesmatophora</taxon>
        <taxon>Heterotrichea</taxon>
        <taxon>Heterotrichida</taxon>
        <taxon>Blepharismidae</taxon>
        <taxon>Blepharisma</taxon>
    </lineage>
</organism>
<evidence type="ECO:0000259" key="13">
    <source>
        <dbReference type="Pfam" id="PF14732"/>
    </source>
</evidence>
<keyword evidence="3 5" id="KW-0833">Ubl conjugation pathway</keyword>
<evidence type="ECO:0000313" key="14">
    <source>
        <dbReference type="EMBL" id="CAG9336032.1"/>
    </source>
</evidence>
<dbReference type="GO" id="GO:0031510">
    <property type="term" value="C:SUMO activating enzyme complex"/>
    <property type="evidence" value="ECO:0007669"/>
    <property type="project" value="UniProtKB-UniRule"/>
</dbReference>
<keyword evidence="15" id="KW-1185">Reference proteome</keyword>
<dbReference type="GO" id="GO:0019948">
    <property type="term" value="F:SUMO activating enzyme activity"/>
    <property type="evidence" value="ECO:0007669"/>
    <property type="project" value="UniProtKB-UniRule"/>
</dbReference>
<evidence type="ECO:0000256" key="4">
    <source>
        <dbReference type="ARBA" id="ARBA00022840"/>
    </source>
</evidence>
<feature type="binding site" evidence="8">
    <location>
        <position position="377"/>
    </location>
    <ligand>
        <name>Zn(2+)</name>
        <dbReference type="ChEBI" id="CHEBI:29105"/>
    </ligand>
</feature>
<evidence type="ECO:0000259" key="12">
    <source>
        <dbReference type="Pfam" id="PF10585"/>
    </source>
</evidence>
<evidence type="ECO:0000256" key="7">
    <source>
        <dbReference type="PIRSR" id="PIRSR039133-2"/>
    </source>
</evidence>
<reference evidence="14" key="1">
    <citation type="submission" date="2021-09" db="EMBL/GenBank/DDBJ databases">
        <authorList>
            <consortium name="AG Swart"/>
            <person name="Singh M."/>
            <person name="Singh A."/>
            <person name="Seah K."/>
            <person name="Emmerich C."/>
        </authorList>
    </citation>
    <scope>NUCLEOTIDE SEQUENCE</scope>
    <source>
        <strain evidence="14">ATCC30299</strain>
    </source>
</reference>
<dbReference type="GO" id="GO:0005737">
    <property type="term" value="C:cytoplasm"/>
    <property type="evidence" value="ECO:0007669"/>
    <property type="project" value="TreeGrafter"/>
</dbReference>
<comment type="similarity">
    <text evidence="1 5">Belongs to the ubiquitin-activating E1 family.</text>
</comment>
<evidence type="ECO:0000256" key="5">
    <source>
        <dbReference type="PIRNR" id="PIRNR039133"/>
    </source>
</evidence>
<keyword evidence="2 5" id="KW-0547">Nucleotide-binding</keyword>
<dbReference type="Proteomes" id="UP001162131">
    <property type="component" value="Unassembled WGS sequence"/>
</dbReference>
<dbReference type="InterPro" id="IPR023318">
    <property type="entry name" value="Ub_act_enz_dom_a_sf"/>
</dbReference>
<feature type="binding site" evidence="7">
    <location>
        <begin position="118"/>
        <end position="123"/>
    </location>
    <ligand>
        <name>ATP</name>
        <dbReference type="ChEBI" id="CHEBI:30616"/>
    </ligand>
</feature>
<dbReference type="Pfam" id="PF00899">
    <property type="entry name" value="ThiF"/>
    <property type="match status" value="1"/>
</dbReference>
<feature type="binding site" evidence="7">
    <location>
        <begin position="27"/>
        <end position="32"/>
    </location>
    <ligand>
        <name>ATP</name>
        <dbReference type="ChEBI" id="CHEBI:30616"/>
    </ligand>
</feature>
<sequence length="527" mass="59021">MNKKFVNKMINLAYNSKMEHAKILVVGAGGIGCELLKTLVMVGIDNITVIDIDTIDKSNLNRQFLFRPEHVGRPKAEVAVSTLKELRPSLNVTGIQANITNYGNDFFQNFAIVLNALDNLEARRYVNRLCVSTKIPMIDAGTQGKLGQVTVHVPHITACYECEPKPTPKTYPVCTIRSTPSKPIHCIVWAKYLYEALFGLRDPDNILSDLQKKAEGFSDLGKELFNLLFKEELPEEAKKIEISIENIVGSQINEDKIGSLQEYAAGFIYAVENLKSREPKPFDKDDQLAIQFVGAASNLRAANFKIEQLNLFKTKEIAGNIIPAVATTNAMAAGLQVIEALKILRNKNEPKNVWISEHASDSKIIVSGNMPPPMPKCYTCSVGSVKVKLNFNTFTLGDLVSKILKNELSMQNPTLNLENGSILYESGEGLDEEDEERYAKNYKMTLNELKLADGVRVSCDNFSTDFTIKLIISHDENQELYEIVGEIVENEENHKENGENQNELKRKSDNSDERECKKLKIVEDIEN</sequence>
<proteinExistence type="inferred from homology"/>
<comment type="subunit">
    <text evidence="5">Heterodimer.</text>
</comment>
<feature type="binding site" evidence="7">
    <location>
        <position position="75"/>
    </location>
    <ligand>
        <name>ATP</name>
        <dbReference type="ChEBI" id="CHEBI:30616"/>
    </ligand>
</feature>
<feature type="binding site" evidence="8">
    <location>
        <position position="380"/>
    </location>
    <ligand>
        <name>Zn(2+)</name>
        <dbReference type="ChEBI" id="CHEBI:29105"/>
    </ligand>
</feature>
<dbReference type="SUPFAM" id="SSF69572">
    <property type="entry name" value="Activating enzymes of the ubiquitin-like proteins"/>
    <property type="match status" value="1"/>
</dbReference>
<comment type="pathway">
    <text evidence="5">Protein modification; protein sumoylation.</text>
</comment>
<dbReference type="Gene3D" id="3.40.50.720">
    <property type="entry name" value="NAD(P)-binding Rossmann-like Domain"/>
    <property type="match status" value="1"/>
</dbReference>
<dbReference type="Gene3D" id="3.10.290.20">
    <property type="entry name" value="Ubiquitin-like 2 activating enzyme e1b. Chain: B, domain 3"/>
    <property type="match status" value="1"/>
</dbReference>
<dbReference type="PROSITE" id="PS51257">
    <property type="entry name" value="PROKAR_LIPOPROTEIN"/>
    <property type="match status" value="1"/>
</dbReference>
<feature type="binding site" evidence="7">
    <location>
        <position position="51"/>
    </location>
    <ligand>
        <name>ATP</name>
        <dbReference type="ChEBI" id="CHEBI:30616"/>
    </ligand>
</feature>
<keyword evidence="5 8" id="KW-0862">Zinc</keyword>
<gene>
    <name evidence="14" type="ORF">BSTOLATCC_MIC65339</name>
</gene>
<name>A0AAU9KES8_9CILI</name>
<dbReference type="PROSITE" id="PS00865">
    <property type="entry name" value="UBIQUITIN_ACTIVAT_2"/>
    <property type="match status" value="1"/>
</dbReference>
<dbReference type="GO" id="GO:0016925">
    <property type="term" value="P:protein sumoylation"/>
    <property type="evidence" value="ECO:0007669"/>
    <property type="project" value="UniProtKB-UniRule"/>
</dbReference>
<protein>
    <recommendedName>
        <fullName evidence="5">SUMO-activating enzyme subunit</fullName>
    </recommendedName>
</protein>
<dbReference type="Pfam" id="PF14732">
    <property type="entry name" value="UAE_UbL"/>
    <property type="match status" value="1"/>
</dbReference>
<evidence type="ECO:0000256" key="6">
    <source>
        <dbReference type="PIRSR" id="PIRSR039133-1"/>
    </source>
</evidence>
<keyword evidence="4 5" id="KW-0067">ATP-binding</keyword>
<evidence type="ECO:0000259" key="11">
    <source>
        <dbReference type="Pfam" id="PF00899"/>
    </source>
</evidence>
<evidence type="ECO:0000256" key="1">
    <source>
        <dbReference type="ARBA" id="ARBA00005673"/>
    </source>
</evidence>
<dbReference type="PIRSF" id="PIRSF039133">
    <property type="entry name" value="SUMO_E1B"/>
    <property type="match status" value="1"/>
</dbReference>
<dbReference type="PANTHER" id="PTHR10953">
    <property type="entry name" value="UBIQUITIN-ACTIVATING ENZYME E1"/>
    <property type="match status" value="1"/>
</dbReference>
<feature type="binding site" evidence="8">
    <location>
        <position position="162"/>
    </location>
    <ligand>
        <name>Zn(2+)</name>
        <dbReference type="ChEBI" id="CHEBI:29105"/>
    </ligand>
</feature>
<evidence type="ECO:0000313" key="15">
    <source>
        <dbReference type="Proteomes" id="UP001162131"/>
    </source>
</evidence>
<feature type="region of interest" description="Disordered" evidence="10">
    <location>
        <begin position="491"/>
        <end position="514"/>
    </location>
</feature>
<dbReference type="Pfam" id="PF10585">
    <property type="entry name" value="UBA_E1_SCCH"/>
    <property type="match status" value="1"/>
</dbReference>
<feature type="binding site" evidence="8">
    <location>
        <position position="159"/>
    </location>
    <ligand>
        <name>Zn(2+)</name>
        <dbReference type="ChEBI" id="CHEBI:29105"/>
    </ligand>
</feature>
<comment type="caution">
    <text evidence="14">The sequence shown here is derived from an EMBL/GenBank/DDBJ whole genome shotgun (WGS) entry which is preliminary data.</text>
</comment>
<keyword evidence="5 8" id="KW-0479">Metal-binding</keyword>
<feature type="active site" description="Glycyl thioester intermediate" evidence="6 9">
    <location>
        <position position="174"/>
    </location>
</feature>
<dbReference type="InterPro" id="IPR000594">
    <property type="entry name" value="ThiF_NAD_FAD-bd"/>
</dbReference>
<evidence type="ECO:0000256" key="2">
    <source>
        <dbReference type="ARBA" id="ARBA00022741"/>
    </source>
</evidence>
<dbReference type="InterPro" id="IPR030661">
    <property type="entry name" value="Uba2"/>
</dbReference>